<dbReference type="EMBL" id="AP014685">
    <property type="protein sequence ID" value="BAR62382.1"/>
    <property type="molecule type" value="Genomic_DNA"/>
</dbReference>
<dbReference type="GeneID" id="46496364"/>
<sequence length="53" mass="5793">MTREAAAEAHVPTPRKRSDAFGVTFLATIGIVMLAWIAGLVWGLMAFMTWLVS</sequence>
<name>A0A0E4BXE8_9BRAD</name>
<dbReference type="AlphaFoldDB" id="A0A0E4BXE8"/>
<protein>
    <recommendedName>
        <fullName evidence="3">Serine acetyltransferase</fullName>
    </recommendedName>
</protein>
<dbReference type="Proteomes" id="UP000063308">
    <property type="component" value="Chromosome"/>
</dbReference>
<accession>A0A0E4BXE8</accession>
<evidence type="ECO:0008006" key="3">
    <source>
        <dbReference type="Google" id="ProtNLM"/>
    </source>
</evidence>
<organism evidence="1 2">
    <name type="scientific">Bradyrhizobium diazoefficiens</name>
    <dbReference type="NCBI Taxonomy" id="1355477"/>
    <lineage>
        <taxon>Bacteria</taxon>
        <taxon>Pseudomonadati</taxon>
        <taxon>Pseudomonadota</taxon>
        <taxon>Alphaproteobacteria</taxon>
        <taxon>Hyphomicrobiales</taxon>
        <taxon>Nitrobacteraceae</taxon>
        <taxon>Bradyrhizobium</taxon>
    </lineage>
</organism>
<gene>
    <name evidence="1" type="ORF">NK6_9243</name>
</gene>
<evidence type="ECO:0000313" key="1">
    <source>
        <dbReference type="EMBL" id="BAR62382.1"/>
    </source>
</evidence>
<evidence type="ECO:0000313" key="2">
    <source>
        <dbReference type="Proteomes" id="UP000063308"/>
    </source>
</evidence>
<proteinExistence type="predicted"/>
<reference evidence="1 2" key="1">
    <citation type="submission" date="2014-11" db="EMBL/GenBank/DDBJ databases">
        <title>Symbiosis island explosion on the genome of extra-slow-growing strains of soybean bradyrhizobia with massive insertion sequences.</title>
        <authorList>
            <person name="Iida T."/>
            <person name="Minamisawa K."/>
        </authorList>
    </citation>
    <scope>NUCLEOTIDE SEQUENCE [LARGE SCALE GENOMIC DNA]</scope>
    <source>
        <strain evidence="1 2">NK6</strain>
    </source>
</reference>
<dbReference type="RefSeq" id="WP_011087208.1">
    <property type="nucleotide sequence ID" value="NZ_AJQI01000325.1"/>
</dbReference>